<evidence type="ECO:0000313" key="6">
    <source>
        <dbReference type="Proteomes" id="UP001341281"/>
    </source>
</evidence>
<evidence type="ECO:0008006" key="7">
    <source>
        <dbReference type="Google" id="ProtNLM"/>
    </source>
</evidence>
<dbReference type="GO" id="GO:0022627">
    <property type="term" value="C:cytosolic small ribosomal subunit"/>
    <property type="evidence" value="ECO:0007669"/>
    <property type="project" value="TreeGrafter"/>
</dbReference>
<reference evidence="5 6" key="1">
    <citation type="submission" date="2024-02" db="EMBL/GenBank/DDBJ databases">
        <title>High-quality chromosome-scale genome assembly of Pensacola bahiagrass (Paspalum notatum Flugge var. saurae).</title>
        <authorList>
            <person name="Vega J.M."/>
            <person name="Podio M."/>
            <person name="Orjuela J."/>
            <person name="Siena L.A."/>
            <person name="Pessino S.C."/>
            <person name="Combes M.C."/>
            <person name="Mariac C."/>
            <person name="Albertini E."/>
            <person name="Pupilli F."/>
            <person name="Ortiz J.P.A."/>
            <person name="Leblanc O."/>
        </authorList>
    </citation>
    <scope>NUCLEOTIDE SEQUENCE [LARGE SCALE GENOMIC DNA]</scope>
    <source>
        <strain evidence="5">R1</strain>
        <tissue evidence="5">Leaf</tissue>
    </source>
</reference>
<feature type="region of interest" description="Disordered" evidence="4">
    <location>
        <begin position="1"/>
        <end position="62"/>
    </location>
</feature>
<dbReference type="Pfam" id="PF01200">
    <property type="entry name" value="Ribosomal_S28e"/>
    <property type="match status" value="1"/>
</dbReference>
<protein>
    <recommendedName>
        <fullName evidence="7">Ribosomal protein S28e</fullName>
    </recommendedName>
</protein>
<dbReference type="GO" id="GO:0003735">
    <property type="term" value="F:structural constituent of ribosome"/>
    <property type="evidence" value="ECO:0007669"/>
    <property type="project" value="InterPro"/>
</dbReference>
<comment type="similarity">
    <text evidence="1">Belongs to the eukaryotic ribosomal protein eS28 family.</text>
</comment>
<keyword evidence="6" id="KW-1185">Reference proteome</keyword>
<dbReference type="SUPFAM" id="SSF50249">
    <property type="entry name" value="Nucleic acid-binding proteins"/>
    <property type="match status" value="1"/>
</dbReference>
<proteinExistence type="inferred from homology"/>
<accession>A0AAQ3PXG5</accession>
<evidence type="ECO:0000256" key="1">
    <source>
        <dbReference type="ARBA" id="ARBA00005943"/>
    </source>
</evidence>
<dbReference type="InterPro" id="IPR028626">
    <property type="entry name" value="Ribosomal_eS28_CS"/>
</dbReference>
<evidence type="ECO:0000256" key="4">
    <source>
        <dbReference type="SAM" id="MobiDB-lite"/>
    </source>
</evidence>
<dbReference type="AlphaFoldDB" id="A0AAQ3PXG5"/>
<dbReference type="CDD" id="cd04457">
    <property type="entry name" value="S1_S28E"/>
    <property type="match status" value="1"/>
</dbReference>
<dbReference type="PROSITE" id="PS00961">
    <property type="entry name" value="RIBOSOMAL_S28E"/>
    <property type="match status" value="1"/>
</dbReference>
<dbReference type="InterPro" id="IPR000289">
    <property type="entry name" value="Ribosomal_eS28"/>
</dbReference>
<dbReference type="Proteomes" id="UP001341281">
    <property type="component" value="Chromosome 02"/>
</dbReference>
<dbReference type="EMBL" id="CP144746">
    <property type="protein sequence ID" value="WVZ55603.1"/>
    <property type="molecule type" value="Genomic_DNA"/>
</dbReference>
<dbReference type="PANTHER" id="PTHR10769">
    <property type="entry name" value="40S RIBOSOMAL PROTEIN S28"/>
    <property type="match status" value="1"/>
</dbReference>
<dbReference type="Gene3D" id="2.40.50.140">
    <property type="entry name" value="Nucleic acid-binding proteins"/>
    <property type="match status" value="1"/>
</dbReference>
<name>A0AAQ3PXG5_PASNO</name>
<keyword evidence="3" id="KW-0687">Ribonucleoprotein</keyword>
<sequence length="210" mass="23587">MGKSWRWGENREGNDRRTQRERRGGWARDGNDRGSDERRSEGVPECGAEDANKPGEQGDSRRCEFTPDGYLFAGKEICYPPPAYPSDIWTLGLGGSASVRERWLRVSVPPPGKGWEVERQRVSLLGLKNLGYLGGYLTTLGPIGIMDTQVKLAVVNEGDGQDLLQGQVTQVRVKFLDDQNRLIMRNVKGPVREGDIFTLLESEREARKLR</sequence>
<evidence type="ECO:0000256" key="2">
    <source>
        <dbReference type="ARBA" id="ARBA00022980"/>
    </source>
</evidence>
<keyword evidence="2" id="KW-0689">Ribosomal protein</keyword>
<gene>
    <name evidence="5" type="ORF">U9M48_006243</name>
</gene>
<dbReference type="GO" id="GO:0006412">
    <property type="term" value="P:translation"/>
    <property type="evidence" value="ECO:0007669"/>
    <property type="project" value="InterPro"/>
</dbReference>
<feature type="compositionally biased region" description="Basic and acidic residues" evidence="4">
    <location>
        <begin position="50"/>
        <end position="62"/>
    </location>
</feature>
<dbReference type="GO" id="GO:0000028">
    <property type="term" value="P:ribosomal small subunit assembly"/>
    <property type="evidence" value="ECO:0007669"/>
    <property type="project" value="TreeGrafter"/>
</dbReference>
<dbReference type="InterPro" id="IPR012340">
    <property type="entry name" value="NA-bd_OB-fold"/>
</dbReference>
<evidence type="ECO:0000313" key="5">
    <source>
        <dbReference type="EMBL" id="WVZ55603.1"/>
    </source>
</evidence>
<dbReference type="GO" id="GO:0030490">
    <property type="term" value="P:maturation of SSU-rRNA"/>
    <property type="evidence" value="ECO:0007669"/>
    <property type="project" value="TreeGrafter"/>
</dbReference>
<evidence type="ECO:0000256" key="3">
    <source>
        <dbReference type="ARBA" id="ARBA00023274"/>
    </source>
</evidence>
<organism evidence="5 6">
    <name type="scientific">Paspalum notatum var. saurae</name>
    <dbReference type="NCBI Taxonomy" id="547442"/>
    <lineage>
        <taxon>Eukaryota</taxon>
        <taxon>Viridiplantae</taxon>
        <taxon>Streptophyta</taxon>
        <taxon>Embryophyta</taxon>
        <taxon>Tracheophyta</taxon>
        <taxon>Spermatophyta</taxon>
        <taxon>Magnoliopsida</taxon>
        <taxon>Liliopsida</taxon>
        <taxon>Poales</taxon>
        <taxon>Poaceae</taxon>
        <taxon>PACMAD clade</taxon>
        <taxon>Panicoideae</taxon>
        <taxon>Andropogonodae</taxon>
        <taxon>Paspaleae</taxon>
        <taxon>Paspalinae</taxon>
        <taxon>Paspalum</taxon>
    </lineage>
</organism>
<feature type="compositionally biased region" description="Basic and acidic residues" evidence="4">
    <location>
        <begin position="1"/>
        <end position="42"/>
    </location>
</feature>
<dbReference type="PANTHER" id="PTHR10769:SF3">
    <property type="entry name" value="SMALL RIBOSOMAL SUBUNIT PROTEIN ES28"/>
    <property type="match status" value="1"/>
</dbReference>